<name>A0A9P8W1S1_9HYPO</name>
<evidence type="ECO:0000313" key="1">
    <source>
        <dbReference type="EMBL" id="KAH6888043.1"/>
    </source>
</evidence>
<proteinExistence type="predicted"/>
<keyword evidence="2" id="KW-1185">Reference proteome</keyword>
<evidence type="ECO:0000313" key="2">
    <source>
        <dbReference type="Proteomes" id="UP000777438"/>
    </source>
</evidence>
<dbReference type="AlphaFoldDB" id="A0A9P8W1S1"/>
<accession>A0A9P8W1S1</accession>
<gene>
    <name evidence="1" type="ORF">B0T10DRAFT_549321</name>
</gene>
<protein>
    <submittedName>
        <fullName evidence="1">Uncharacterized protein</fullName>
    </submittedName>
</protein>
<reference evidence="1 2" key="1">
    <citation type="journal article" date="2021" name="Nat. Commun.">
        <title>Genetic determinants of endophytism in the Arabidopsis root mycobiome.</title>
        <authorList>
            <person name="Mesny F."/>
            <person name="Miyauchi S."/>
            <person name="Thiergart T."/>
            <person name="Pickel B."/>
            <person name="Atanasova L."/>
            <person name="Karlsson M."/>
            <person name="Huettel B."/>
            <person name="Barry K.W."/>
            <person name="Haridas S."/>
            <person name="Chen C."/>
            <person name="Bauer D."/>
            <person name="Andreopoulos W."/>
            <person name="Pangilinan J."/>
            <person name="LaButti K."/>
            <person name="Riley R."/>
            <person name="Lipzen A."/>
            <person name="Clum A."/>
            <person name="Drula E."/>
            <person name="Henrissat B."/>
            <person name="Kohler A."/>
            <person name="Grigoriev I.V."/>
            <person name="Martin F.M."/>
            <person name="Hacquard S."/>
        </authorList>
    </citation>
    <scope>NUCLEOTIDE SEQUENCE [LARGE SCALE GENOMIC DNA]</scope>
    <source>
        <strain evidence="1 2">MPI-CAGE-CH-0241</strain>
    </source>
</reference>
<sequence length="230" mass="25154">MHSSCVVALDVPARTILSSTAGELPANAYWPAQVPSKDSRPGPCLINMASTSTRCVFHLHQICLCCWFQVFPLLSMTGLEQVATVLAATATCVSSHYNTTSTLRYSYTCPRIPSNYIAGGVGQGVRSRLCYLPMRQPWLQNAQLLNLMKLKLRTPLRLQSIYQPAPVLPSSNFRASHYAPVPTAHLNNSWSTDIKAPFAFGIGAYEPINPSSANRRATFPSAIYASSRSC</sequence>
<dbReference type="EMBL" id="JAGPYM010000013">
    <property type="protein sequence ID" value="KAH6888043.1"/>
    <property type="molecule type" value="Genomic_DNA"/>
</dbReference>
<comment type="caution">
    <text evidence="1">The sequence shown here is derived from an EMBL/GenBank/DDBJ whole genome shotgun (WGS) entry which is preliminary data.</text>
</comment>
<organism evidence="1 2">
    <name type="scientific">Thelonectria olida</name>
    <dbReference type="NCBI Taxonomy" id="1576542"/>
    <lineage>
        <taxon>Eukaryota</taxon>
        <taxon>Fungi</taxon>
        <taxon>Dikarya</taxon>
        <taxon>Ascomycota</taxon>
        <taxon>Pezizomycotina</taxon>
        <taxon>Sordariomycetes</taxon>
        <taxon>Hypocreomycetidae</taxon>
        <taxon>Hypocreales</taxon>
        <taxon>Nectriaceae</taxon>
        <taxon>Thelonectria</taxon>
    </lineage>
</organism>
<dbReference type="Proteomes" id="UP000777438">
    <property type="component" value="Unassembled WGS sequence"/>
</dbReference>